<evidence type="ECO:0000256" key="3">
    <source>
        <dbReference type="ARBA" id="ARBA00022833"/>
    </source>
</evidence>
<evidence type="ECO:0000256" key="2">
    <source>
        <dbReference type="ARBA" id="ARBA00022771"/>
    </source>
</evidence>
<evidence type="ECO:0000256" key="4">
    <source>
        <dbReference type="ARBA" id="ARBA00034319"/>
    </source>
</evidence>
<dbReference type="InterPro" id="IPR001841">
    <property type="entry name" value="Znf_RING"/>
</dbReference>
<evidence type="ECO:0000313" key="9">
    <source>
        <dbReference type="EMBL" id="CAF1449271.1"/>
    </source>
</evidence>
<comment type="similarity">
    <text evidence="4">Belongs to the ZFTRAF1 family.</text>
</comment>
<dbReference type="EMBL" id="CAJNOW010003279">
    <property type="protein sequence ID" value="CAF1376196.1"/>
    <property type="molecule type" value="Genomic_DNA"/>
</dbReference>
<dbReference type="InterPro" id="IPR013083">
    <property type="entry name" value="Znf_RING/FYVE/PHD"/>
</dbReference>
<keyword evidence="1" id="KW-0479">Metal-binding</keyword>
<feature type="compositionally biased region" description="Polar residues" evidence="6">
    <location>
        <begin position="18"/>
        <end position="42"/>
    </location>
</feature>
<dbReference type="SUPFAM" id="SSF57850">
    <property type="entry name" value="RING/U-box"/>
    <property type="match status" value="1"/>
</dbReference>
<keyword evidence="3" id="KW-0862">Zinc</keyword>
<gene>
    <name evidence="10" type="ORF">BYL167_LOCUS3937</name>
    <name evidence="9" type="ORF">CJN711_LOCUS24479</name>
    <name evidence="11" type="ORF">GIL414_LOCUS14541</name>
    <name evidence="8" type="ORF">KQP761_LOCUS8470</name>
</gene>
<evidence type="ECO:0000256" key="5">
    <source>
        <dbReference type="PROSITE-ProRule" id="PRU00175"/>
    </source>
</evidence>
<dbReference type="Proteomes" id="UP000663834">
    <property type="component" value="Unassembled WGS sequence"/>
</dbReference>
<evidence type="ECO:0000313" key="11">
    <source>
        <dbReference type="EMBL" id="CAF4053386.1"/>
    </source>
</evidence>
<dbReference type="Gene3D" id="3.30.40.10">
    <property type="entry name" value="Zinc/RING finger domain, C3HC4 (zinc finger)"/>
    <property type="match status" value="2"/>
</dbReference>
<dbReference type="GO" id="GO:0005634">
    <property type="term" value="C:nucleus"/>
    <property type="evidence" value="ECO:0007669"/>
    <property type="project" value="TreeGrafter"/>
</dbReference>
<dbReference type="Proteomes" id="UP000681720">
    <property type="component" value="Unassembled WGS sequence"/>
</dbReference>
<comment type="caution">
    <text evidence="9">The sequence shown here is derived from an EMBL/GenBank/DDBJ whole genome shotgun (WGS) entry which is preliminary data.</text>
</comment>
<organism evidence="9 12">
    <name type="scientific">Rotaria magnacalcarata</name>
    <dbReference type="NCBI Taxonomy" id="392030"/>
    <lineage>
        <taxon>Eukaryota</taxon>
        <taxon>Metazoa</taxon>
        <taxon>Spiralia</taxon>
        <taxon>Gnathifera</taxon>
        <taxon>Rotifera</taxon>
        <taxon>Eurotatoria</taxon>
        <taxon>Bdelloidea</taxon>
        <taxon>Philodinida</taxon>
        <taxon>Philodinidae</taxon>
        <taxon>Rotaria</taxon>
    </lineage>
</organism>
<evidence type="ECO:0000256" key="1">
    <source>
        <dbReference type="ARBA" id="ARBA00022723"/>
    </source>
</evidence>
<accession>A0A815PIN4</accession>
<dbReference type="PANTHER" id="PTHR23059">
    <property type="entry name" value="CYSTEINE AND HISTIDINE-RICH PROTEIN 1"/>
    <property type="match status" value="1"/>
</dbReference>
<dbReference type="PANTHER" id="PTHR23059:SF4">
    <property type="entry name" value="ZINC FINGER TRAF-TYPE-CONTAINING PROTEIN 1"/>
    <property type="match status" value="1"/>
</dbReference>
<evidence type="ECO:0000313" key="12">
    <source>
        <dbReference type="Proteomes" id="UP000663855"/>
    </source>
</evidence>
<dbReference type="Proteomes" id="UP000663855">
    <property type="component" value="Unassembled WGS sequence"/>
</dbReference>
<evidence type="ECO:0000256" key="6">
    <source>
        <dbReference type="SAM" id="MobiDB-lite"/>
    </source>
</evidence>
<proteinExistence type="inferred from homology"/>
<dbReference type="OrthoDB" id="10062218at2759"/>
<dbReference type="EMBL" id="CAJOBJ010006173">
    <property type="protein sequence ID" value="CAF4053386.1"/>
    <property type="molecule type" value="Genomic_DNA"/>
</dbReference>
<evidence type="ECO:0000313" key="10">
    <source>
        <dbReference type="EMBL" id="CAF3818065.1"/>
    </source>
</evidence>
<feature type="domain" description="RING-type" evidence="7">
    <location>
        <begin position="73"/>
        <end position="118"/>
    </location>
</feature>
<evidence type="ECO:0000259" key="7">
    <source>
        <dbReference type="PROSITE" id="PS50089"/>
    </source>
</evidence>
<name>A0A815PIN4_9BILA</name>
<dbReference type="SUPFAM" id="SSF49599">
    <property type="entry name" value="TRAF domain-like"/>
    <property type="match status" value="1"/>
</dbReference>
<feature type="region of interest" description="Disordered" evidence="6">
    <location>
        <begin position="18"/>
        <end position="44"/>
    </location>
</feature>
<dbReference type="EMBL" id="CAJNOV010011490">
    <property type="protein sequence ID" value="CAF1449271.1"/>
    <property type="molecule type" value="Genomic_DNA"/>
</dbReference>
<dbReference type="PROSITE" id="PS50089">
    <property type="entry name" value="ZF_RING_2"/>
    <property type="match status" value="1"/>
</dbReference>
<evidence type="ECO:0000313" key="8">
    <source>
        <dbReference type="EMBL" id="CAF1376196.1"/>
    </source>
</evidence>
<keyword evidence="2 5" id="KW-0863">Zinc-finger</keyword>
<dbReference type="InterPro" id="IPR039338">
    <property type="entry name" value="ZFTRAF1"/>
</dbReference>
<sequence length="369" mass="41706">MTDITAAAISNDLQTNSSSDLANLPSDTNETIETTNPISDSIVSDEPPTKKCKITSNDKLRLLEDRITSILSCCICLDLSTLPIFQCVNGHLMCASCFNHLLADCKLKDEQTTCPNCRCEISKSNCTRNLAAEKTISELPIQCDFCLQIFLRSEIKNHQSQICLDRPTFCDYSLLGCNWNGAFHSLSSHLTVCEYPNKTGLELIDTVQAQKCLYDDEKKCLETVVDLLSLNQIGVSDLVLKPFRTDDFVAKLYFETSRFTALQYQWQVRARINDNVPHPHTTITRSLSYQLVLKSKINQTIDLKFFILKGPHGDPSTSQIQPIIYHFEFNQNNTETEYLKLPISTQECNRMLSSSSISFRLLMVQLDKA</sequence>
<dbReference type="GO" id="GO:0008270">
    <property type="term" value="F:zinc ion binding"/>
    <property type="evidence" value="ECO:0007669"/>
    <property type="project" value="UniProtKB-KW"/>
</dbReference>
<dbReference type="EMBL" id="CAJOBH010000798">
    <property type="protein sequence ID" value="CAF3818065.1"/>
    <property type="molecule type" value="Genomic_DNA"/>
</dbReference>
<dbReference type="Proteomes" id="UP000681967">
    <property type="component" value="Unassembled WGS sequence"/>
</dbReference>
<reference evidence="9" key="1">
    <citation type="submission" date="2021-02" db="EMBL/GenBank/DDBJ databases">
        <authorList>
            <person name="Nowell W R."/>
        </authorList>
    </citation>
    <scope>NUCLEOTIDE SEQUENCE</scope>
</reference>
<protein>
    <recommendedName>
        <fullName evidence="7">RING-type domain-containing protein</fullName>
    </recommendedName>
</protein>
<dbReference type="AlphaFoldDB" id="A0A815PIN4"/>